<evidence type="ECO:0000313" key="2">
    <source>
        <dbReference type="EMBL" id="KZC14772.1"/>
    </source>
</evidence>
<dbReference type="AlphaFoldDB" id="A0A154PS94"/>
<keyword evidence="1" id="KW-0732">Signal</keyword>
<feature type="signal peptide" evidence="1">
    <location>
        <begin position="1"/>
        <end position="20"/>
    </location>
</feature>
<organism evidence="2 3">
    <name type="scientific">Dufourea novaeangliae</name>
    <name type="common">Sweat bee</name>
    <dbReference type="NCBI Taxonomy" id="178035"/>
    <lineage>
        <taxon>Eukaryota</taxon>
        <taxon>Metazoa</taxon>
        <taxon>Ecdysozoa</taxon>
        <taxon>Arthropoda</taxon>
        <taxon>Hexapoda</taxon>
        <taxon>Insecta</taxon>
        <taxon>Pterygota</taxon>
        <taxon>Neoptera</taxon>
        <taxon>Endopterygota</taxon>
        <taxon>Hymenoptera</taxon>
        <taxon>Apocrita</taxon>
        <taxon>Aculeata</taxon>
        <taxon>Apoidea</taxon>
        <taxon>Anthophila</taxon>
        <taxon>Halictidae</taxon>
        <taxon>Rophitinae</taxon>
        <taxon>Dufourea</taxon>
    </lineage>
</organism>
<proteinExistence type="predicted"/>
<name>A0A154PS94_DUFNO</name>
<gene>
    <name evidence="2" type="ORF">WN55_07447</name>
</gene>
<dbReference type="Proteomes" id="UP000076502">
    <property type="component" value="Unassembled WGS sequence"/>
</dbReference>
<evidence type="ECO:0000256" key="1">
    <source>
        <dbReference type="SAM" id="SignalP"/>
    </source>
</evidence>
<dbReference type="EMBL" id="KQ435124">
    <property type="protein sequence ID" value="KZC14772.1"/>
    <property type="molecule type" value="Genomic_DNA"/>
</dbReference>
<evidence type="ECO:0000313" key="3">
    <source>
        <dbReference type="Proteomes" id="UP000076502"/>
    </source>
</evidence>
<accession>A0A154PS94</accession>
<keyword evidence="3" id="KW-1185">Reference proteome</keyword>
<sequence>MGFLTVLFLGVSSLYMYRDAQDELTSYGVKIGDRKMTEWEQIPAVCLTLVQCSGSFDLNQDLKV</sequence>
<feature type="chain" id="PRO_5007599763" evidence="1">
    <location>
        <begin position="21"/>
        <end position="64"/>
    </location>
</feature>
<reference evidence="2 3" key="1">
    <citation type="submission" date="2015-07" db="EMBL/GenBank/DDBJ databases">
        <title>The genome of Dufourea novaeangliae.</title>
        <authorList>
            <person name="Pan H."/>
            <person name="Kapheim K."/>
        </authorList>
    </citation>
    <scope>NUCLEOTIDE SEQUENCE [LARGE SCALE GENOMIC DNA]</scope>
    <source>
        <strain evidence="2">0120121106</strain>
        <tissue evidence="2">Whole body</tissue>
    </source>
</reference>
<protein>
    <submittedName>
        <fullName evidence="2">Uncharacterized protein</fullName>
    </submittedName>
</protein>